<dbReference type="GeneID" id="5889974"/>
<feature type="region of interest" description="Disordered" evidence="2">
    <location>
        <begin position="1"/>
        <end position="64"/>
    </location>
</feature>
<accession>A9UVR2</accession>
<keyword evidence="4" id="KW-1185">Reference proteome</keyword>
<dbReference type="Proteomes" id="UP000001357">
    <property type="component" value="Unassembled WGS sequence"/>
</dbReference>
<evidence type="ECO:0000256" key="1">
    <source>
        <dbReference type="SAM" id="Coils"/>
    </source>
</evidence>
<evidence type="ECO:0000313" key="4">
    <source>
        <dbReference type="Proteomes" id="UP000001357"/>
    </source>
</evidence>
<dbReference type="KEGG" id="mbr:MONBRDRAFT_31843"/>
<dbReference type="STRING" id="81824.A9UVR2"/>
<proteinExistence type="predicted"/>
<dbReference type="AlphaFoldDB" id="A9UVR2"/>
<evidence type="ECO:0000313" key="3">
    <source>
        <dbReference type="EMBL" id="EDQ90632.1"/>
    </source>
</evidence>
<dbReference type="InParanoid" id="A9UVR2"/>
<reference evidence="3 4" key="1">
    <citation type="journal article" date="2008" name="Nature">
        <title>The genome of the choanoflagellate Monosiga brevicollis and the origin of metazoans.</title>
        <authorList>
            <consortium name="JGI Sequencing"/>
            <person name="King N."/>
            <person name="Westbrook M.J."/>
            <person name="Young S.L."/>
            <person name="Kuo A."/>
            <person name="Abedin M."/>
            <person name="Chapman J."/>
            <person name="Fairclough S."/>
            <person name="Hellsten U."/>
            <person name="Isogai Y."/>
            <person name="Letunic I."/>
            <person name="Marr M."/>
            <person name="Pincus D."/>
            <person name="Putnam N."/>
            <person name="Rokas A."/>
            <person name="Wright K.J."/>
            <person name="Zuzow R."/>
            <person name="Dirks W."/>
            <person name="Good M."/>
            <person name="Goodstein D."/>
            <person name="Lemons D."/>
            <person name="Li W."/>
            <person name="Lyons J.B."/>
            <person name="Morris A."/>
            <person name="Nichols S."/>
            <person name="Richter D.J."/>
            <person name="Salamov A."/>
            <person name="Bork P."/>
            <person name="Lim W.A."/>
            <person name="Manning G."/>
            <person name="Miller W.T."/>
            <person name="McGinnis W."/>
            <person name="Shapiro H."/>
            <person name="Tjian R."/>
            <person name="Grigoriev I.V."/>
            <person name="Rokhsar D."/>
        </authorList>
    </citation>
    <scope>NUCLEOTIDE SEQUENCE [LARGE SCALE GENOMIC DNA]</scope>
    <source>
        <strain evidence="4">MX1 / ATCC 50154</strain>
    </source>
</reference>
<dbReference type="EMBL" id="CH991547">
    <property type="protein sequence ID" value="EDQ90632.1"/>
    <property type="molecule type" value="Genomic_DNA"/>
</dbReference>
<dbReference type="RefSeq" id="XP_001744683.1">
    <property type="nucleotide sequence ID" value="XM_001744631.1"/>
</dbReference>
<feature type="compositionally biased region" description="Basic and acidic residues" evidence="2">
    <location>
        <begin position="1"/>
        <end position="11"/>
    </location>
</feature>
<protein>
    <submittedName>
        <fullName evidence="3">Uncharacterized protein</fullName>
    </submittedName>
</protein>
<evidence type="ECO:0000256" key="2">
    <source>
        <dbReference type="SAM" id="MobiDB-lite"/>
    </source>
</evidence>
<organism evidence="3 4">
    <name type="scientific">Monosiga brevicollis</name>
    <name type="common">Choanoflagellate</name>
    <dbReference type="NCBI Taxonomy" id="81824"/>
    <lineage>
        <taxon>Eukaryota</taxon>
        <taxon>Choanoflagellata</taxon>
        <taxon>Craspedida</taxon>
        <taxon>Salpingoecidae</taxon>
        <taxon>Monosiga</taxon>
    </lineage>
</organism>
<feature type="region of interest" description="Disordered" evidence="2">
    <location>
        <begin position="336"/>
        <end position="356"/>
    </location>
</feature>
<feature type="compositionally biased region" description="Polar residues" evidence="2">
    <location>
        <begin position="30"/>
        <end position="61"/>
    </location>
</feature>
<name>A9UVR2_MONBE</name>
<gene>
    <name evidence="3" type="ORF">MONBRDRAFT_31843</name>
</gene>
<keyword evidence="1" id="KW-0175">Coiled coil</keyword>
<feature type="coiled-coil region" evidence="1">
    <location>
        <begin position="78"/>
        <end position="154"/>
    </location>
</feature>
<sequence>MEAYDFGRETDSESESGVDETCMVGYPVSPSWSSTVEPTSASTASSRIPPNGSLSGPTSAQGVVHTLGPEDVEDVVPASELNQRLKELAHAAQAADTEAEELDKRVCEIQARTIALEAVRERKEKAVHTVTSELEAAERQVIVLRRQQQLARQATLQAGHAVTASHLKAKTAAELLAGVQRRQQHVQAELRVIEQALVRRARLKAQERAQATWGLQRQAARCAQAMLQHTAWAHLLESISSRVTPLPERRLIRVPREHSQASPQTLTRVHLQRLARPYRSPLTVIAAYRRRRILQERRSPSELLSSQNASTLDPHQPLCWASLKGVCNDDACPLQHLTPENQAPSTRAKASEDVDDKEEVDSVIGLEHTSPSLHDAAGPVRYFLNSTYVLEHALDLECEWCELQSAEAAREYVTWVDAHEADLRRQLRWLTTPVPVGAQVYLGLLERYDKAAHRSARPPSNIWLDAYEYLLHHNFPYDRKDLIDDSHAFDLAPCVILLTLNGADTQDVTTTVFNHACEALIADNELDCLEALWLKHLQDTPSRERYLGALAFFWHRFDGLTLGLWRLLARIVLTLVQMDAHAGHLAQALVRLAVALGLDLDALQPNLADPDTVAAEDFINLMAFQVEASVDERVCDWNCLFACLLWLGQEGHLPPLLTDMGDALALVDFAWDSWFLTLHRLPAKADVLFPALNLKGLMGGAMVLCPRPETLATLAEGVLQLCSTMSASPLARALACSLRVASAQMHPADSRTQALLHRLHSWIDGDVQGNNEAASQLDCNAPQSEAGAPQSAPDWYSEPESVTQRALTELAGGRVDVARQLSFAKARCRFSRIGGAGAWNWRMELQSLVPPRFLNTDVQCPL</sequence>